<comment type="similarity">
    <text evidence="1">Belongs to the peptidase S66 family.</text>
</comment>
<feature type="domain" description="LD-carboxypeptidase C-terminal" evidence="8">
    <location>
        <begin position="179"/>
        <end position="295"/>
    </location>
</feature>
<dbReference type="Pfam" id="PF17676">
    <property type="entry name" value="Peptidase_S66C"/>
    <property type="match status" value="1"/>
</dbReference>
<dbReference type="InterPro" id="IPR003507">
    <property type="entry name" value="S66_fam"/>
</dbReference>
<feature type="domain" description="LD-carboxypeptidase N-terminal" evidence="7">
    <location>
        <begin position="21"/>
        <end position="137"/>
    </location>
</feature>
<evidence type="ECO:0000256" key="1">
    <source>
        <dbReference type="ARBA" id="ARBA00010233"/>
    </source>
</evidence>
<comment type="caution">
    <text evidence="9">The sequence shown here is derived from an EMBL/GenBank/DDBJ whole genome shotgun (WGS) entry which is preliminary data.</text>
</comment>
<dbReference type="InterPro" id="IPR027461">
    <property type="entry name" value="Carboxypeptidase_A_C_sf"/>
</dbReference>
<keyword evidence="3" id="KW-0645">Protease</keyword>
<feature type="active site" description="Nucleophile" evidence="6">
    <location>
        <position position="118"/>
    </location>
</feature>
<evidence type="ECO:0000313" key="10">
    <source>
        <dbReference type="Proteomes" id="UP000537126"/>
    </source>
</evidence>
<evidence type="ECO:0000259" key="7">
    <source>
        <dbReference type="Pfam" id="PF02016"/>
    </source>
</evidence>
<dbReference type="InterPro" id="IPR040921">
    <property type="entry name" value="Peptidase_S66C"/>
</dbReference>
<name>A0A846MS08_9BACT</name>
<dbReference type="GO" id="GO:0106415">
    <property type="term" value="F:muramoyltetrapeptide carboxypeptidase activity"/>
    <property type="evidence" value="ECO:0007669"/>
    <property type="project" value="UniProtKB-EC"/>
</dbReference>
<dbReference type="InterPro" id="IPR040449">
    <property type="entry name" value="Peptidase_S66_N"/>
</dbReference>
<feature type="active site" description="Charge relay system" evidence="6">
    <location>
        <position position="280"/>
    </location>
</feature>
<dbReference type="CDD" id="cd07025">
    <property type="entry name" value="Peptidase_S66"/>
    <property type="match status" value="1"/>
</dbReference>
<dbReference type="Gene3D" id="3.50.30.60">
    <property type="entry name" value="LD-carboxypeptidase A C-terminal domain-like"/>
    <property type="match status" value="1"/>
</dbReference>
<evidence type="ECO:0000259" key="8">
    <source>
        <dbReference type="Pfam" id="PF17676"/>
    </source>
</evidence>
<evidence type="ECO:0000256" key="2">
    <source>
        <dbReference type="ARBA" id="ARBA00022645"/>
    </source>
</evidence>
<dbReference type="EC" id="3.4.17.13" evidence="9"/>
<dbReference type="RefSeq" id="WP_166919997.1">
    <property type="nucleotide sequence ID" value="NZ_JAASRN010000002.1"/>
</dbReference>
<dbReference type="Proteomes" id="UP000537126">
    <property type="component" value="Unassembled WGS sequence"/>
</dbReference>
<feature type="active site" description="Charge relay system" evidence="6">
    <location>
        <position position="210"/>
    </location>
</feature>
<dbReference type="GO" id="GO:0006508">
    <property type="term" value="P:proteolysis"/>
    <property type="evidence" value="ECO:0007669"/>
    <property type="project" value="UniProtKB-KW"/>
</dbReference>
<evidence type="ECO:0000256" key="5">
    <source>
        <dbReference type="ARBA" id="ARBA00022825"/>
    </source>
</evidence>
<keyword evidence="10" id="KW-1185">Reference proteome</keyword>
<dbReference type="EMBL" id="JAASRN010000002">
    <property type="protein sequence ID" value="NIK74384.1"/>
    <property type="molecule type" value="Genomic_DNA"/>
</dbReference>
<sequence>MAARVGKGIVVPPPVSPNHSIALWAPAFAPPKAADYQQAAAKWCQQYGWQCLLPTASPTHHAFAGTPHERLEQLQNILNRSNVGAIWAIRGGYGSYQLLPDFPIEQWRKKRPWLIGFSDITALQLYLLKQGIASLHAPMPAVLAQTQATSLRYLAMFLQGKVPVYRTEAHPLQQEGEVKGSLIGGNLAVLCSLIGTPFMPDLRNQILFIEEVGEHSYAIDRLLHQLHYAFPLNHLRGLIVGSMSRSPDGETQEYIYRRIAEIVRQKAPGLPFCLGFPVGHEPHNYPMLQGGMVRLSIEAHSCTLSFLPQ</sequence>
<dbReference type="InterPro" id="IPR027478">
    <property type="entry name" value="LdcA_N"/>
</dbReference>
<reference evidence="9 10" key="1">
    <citation type="submission" date="2020-03" db="EMBL/GenBank/DDBJ databases">
        <title>Genomic Encyclopedia of Type Strains, Phase IV (KMG-IV): sequencing the most valuable type-strain genomes for metagenomic binning, comparative biology and taxonomic classification.</title>
        <authorList>
            <person name="Goeker M."/>
        </authorList>
    </citation>
    <scope>NUCLEOTIDE SEQUENCE [LARGE SCALE GENOMIC DNA]</scope>
    <source>
        <strain evidence="9 10">DSM 5718</strain>
    </source>
</reference>
<proteinExistence type="inferred from homology"/>
<dbReference type="SUPFAM" id="SSF141986">
    <property type="entry name" value="LD-carboxypeptidase A C-terminal domain-like"/>
    <property type="match status" value="1"/>
</dbReference>
<keyword evidence="5" id="KW-0720">Serine protease</keyword>
<protein>
    <submittedName>
        <fullName evidence="9">Muramoyltetrapeptide carboxypeptidase</fullName>
        <ecNumber evidence="9">3.4.17.13</ecNumber>
    </submittedName>
</protein>
<dbReference type="PIRSF" id="PIRSF028757">
    <property type="entry name" value="LD-carboxypeptidase"/>
    <property type="match status" value="1"/>
</dbReference>
<keyword evidence="2 9" id="KW-0121">Carboxypeptidase</keyword>
<dbReference type="Pfam" id="PF02016">
    <property type="entry name" value="Peptidase_S66"/>
    <property type="match status" value="1"/>
</dbReference>
<evidence type="ECO:0000256" key="3">
    <source>
        <dbReference type="ARBA" id="ARBA00022670"/>
    </source>
</evidence>
<keyword evidence="4 9" id="KW-0378">Hydrolase</keyword>
<dbReference type="SUPFAM" id="SSF52317">
    <property type="entry name" value="Class I glutamine amidotransferase-like"/>
    <property type="match status" value="1"/>
</dbReference>
<dbReference type="PANTHER" id="PTHR30237">
    <property type="entry name" value="MURAMOYLTETRAPEPTIDE CARBOXYPEPTIDASE"/>
    <property type="match status" value="1"/>
</dbReference>
<dbReference type="AlphaFoldDB" id="A0A846MS08"/>
<evidence type="ECO:0000313" key="9">
    <source>
        <dbReference type="EMBL" id="NIK74384.1"/>
    </source>
</evidence>
<gene>
    <name evidence="9" type="ORF">FHS56_001897</name>
</gene>
<organism evidence="9 10">
    <name type="scientific">Thermonema lapsum</name>
    <dbReference type="NCBI Taxonomy" id="28195"/>
    <lineage>
        <taxon>Bacteria</taxon>
        <taxon>Pseudomonadati</taxon>
        <taxon>Bacteroidota</taxon>
        <taxon>Cytophagia</taxon>
        <taxon>Cytophagales</taxon>
        <taxon>Thermonemataceae</taxon>
        <taxon>Thermonema</taxon>
    </lineage>
</organism>
<dbReference type="Gene3D" id="3.40.50.10740">
    <property type="entry name" value="Class I glutamine amidotransferase-like"/>
    <property type="match status" value="1"/>
</dbReference>
<evidence type="ECO:0000256" key="4">
    <source>
        <dbReference type="ARBA" id="ARBA00022801"/>
    </source>
</evidence>
<dbReference type="GO" id="GO:0008236">
    <property type="term" value="F:serine-type peptidase activity"/>
    <property type="evidence" value="ECO:0007669"/>
    <property type="project" value="UniProtKB-KW"/>
</dbReference>
<accession>A0A846MS08</accession>
<dbReference type="InterPro" id="IPR029062">
    <property type="entry name" value="Class_I_gatase-like"/>
</dbReference>
<dbReference type="PANTHER" id="PTHR30237:SF2">
    <property type="entry name" value="MUREIN TETRAPEPTIDE CARBOXYPEPTIDASE"/>
    <property type="match status" value="1"/>
</dbReference>
<evidence type="ECO:0000256" key="6">
    <source>
        <dbReference type="PIRSR" id="PIRSR028757-1"/>
    </source>
</evidence>